<protein>
    <submittedName>
        <fullName evidence="1">Glycosyltransferase AER61</fullName>
    </submittedName>
</protein>
<dbReference type="AlphaFoldDB" id="A0A699JV60"/>
<sequence>MVKMMEELGFRVIIVSSADEMSNVEKFSHAINSCSVMPGAHEAGLANEVFLPDGAVMVQVKPLGFQWDVDSFYSEPPPGMGLKYLEYIMQPDESSLVDEYGLDHSLLQDTASVAAEGGYDATRKMYLHKQDLRLDLRRFRETLIEALRLVGRYKDVANS</sequence>
<dbReference type="PANTHER" id="PTHR20961:SF108">
    <property type="entry name" value="GLYCOSYLTRANSFERASE"/>
    <property type="match status" value="1"/>
</dbReference>
<dbReference type="GO" id="GO:0016757">
    <property type="term" value="F:glycosyltransferase activity"/>
    <property type="evidence" value="ECO:0007669"/>
    <property type="project" value="InterPro"/>
</dbReference>
<evidence type="ECO:0000313" key="1">
    <source>
        <dbReference type="EMBL" id="GFA55584.1"/>
    </source>
</evidence>
<reference evidence="1" key="1">
    <citation type="journal article" date="2019" name="Sci. Rep.">
        <title>Draft genome of Tanacetum cinerariifolium, the natural source of mosquito coil.</title>
        <authorList>
            <person name="Yamashiro T."/>
            <person name="Shiraishi A."/>
            <person name="Satake H."/>
            <person name="Nakayama K."/>
        </authorList>
    </citation>
    <scope>NUCLEOTIDE SEQUENCE</scope>
</reference>
<dbReference type="InterPro" id="IPR007657">
    <property type="entry name" value="Glycosyltransferase_61"/>
</dbReference>
<name>A0A699JV60_TANCI</name>
<accession>A0A699JV60</accession>
<dbReference type="PANTHER" id="PTHR20961">
    <property type="entry name" value="GLYCOSYLTRANSFERASE"/>
    <property type="match status" value="1"/>
</dbReference>
<gene>
    <name evidence="1" type="ORF">Tci_627556</name>
</gene>
<organism evidence="1">
    <name type="scientific">Tanacetum cinerariifolium</name>
    <name type="common">Dalmatian daisy</name>
    <name type="synonym">Chrysanthemum cinerariifolium</name>
    <dbReference type="NCBI Taxonomy" id="118510"/>
    <lineage>
        <taxon>Eukaryota</taxon>
        <taxon>Viridiplantae</taxon>
        <taxon>Streptophyta</taxon>
        <taxon>Embryophyta</taxon>
        <taxon>Tracheophyta</taxon>
        <taxon>Spermatophyta</taxon>
        <taxon>Magnoliopsida</taxon>
        <taxon>eudicotyledons</taxon>
        <taxon>Gunneridae</taxon>
        <taxon>Pentapetalae</taxon>
        <taxon>asterids</taxon>
        <taxon>campanulids</taxon>
        <taxon>Asterales</taxon>
        <taxon>Asteraceae</taxon>
        <taxon>Asteroideae</taxon>
        <taxon>Anthemideae</taxon>
        <taxon>Anthemidinae</taxon>
        <taxon>Tanacetum</taxon>
    </lineage>
</organism>
<proteinExistence type="predicted"/>
<keyword evidence="1" id="KW-0808">Transferase</keyword>
<dbReference type="EMBL" id="BKCJ010444852">
    <property type="protein sequence ID" value="GFA55584.1"/>
    <property type="molecule type" value="Genomic_DNA"/>
</dbReference>
<comment type="caution">
    <text evidence="1">The sequence shown here is derived from an EMBL/GenBank/DDBJ whole genome shotgun (WGS) entry which is preliminary data.</text>
</comment>